<accession>A0A0F9NQH5</accession>
<gene>
    <name evidence="1" type="ORF">LCGC14_0938050</name>
</gene>
<reference evidence="1" key="1">
    <citation type="journal article" date="2015" name="Nature">
        <title>Complex archaea that bridge the gap between prokaryotes and eukaryotes.</title>
        <authorList>
            <person name="Spang A."/>
            <person name="Saw J.H."/>
            <person name="Jorgensen S.L."/>
            <person name="Zaremba-Niedzwiedzka K."/>
            <person name="Martijn J."/>
            <person name="Lind A.E."/>
            <person name="van Eijk R."/>
            <person name="Schleper C."/>
            <person name="Guy L."/>
            <person name="Ettema T.J."/>
        </authorList>
    </citation>
    <scope>NUCLEOTIDE SEQUENCE</scope>
</reference>
<sequence>MSSNQLLLKLISDLFEKIATIEDKATNQYKRAQALLKRVKNIEALIKKK</sequence>
<name>A0A0F9NQH5_9ZZZZ</name>
<evidence type="ECO:0000313" key="1">
    <source>
        <dbReference type="EMBL" id="KKN20179.1"/>
    </source>
</evidence>
<dbReference type="AlphaFoldDB" id="A0A0F9NQH5"/>
<proteinExistence type="predicted"/>
<comment type="caution">
    <text evidence="1">The sequence shown here is derived from an EMBL/GenBank/DDBJ whole genome shotgun (WGS) entry which is preliminary data.</text>
</comment>
<organism evidence="1">
    <name type="scientific">marine sediment metagenome</name>
    <dbReference type="NCBI Taxonomy" id="412755"/>
    <lineage>
        <taxon>unclassified sequences</taxon>
        <taxon>metagenomes</taxon>
        <taxon>ecological metagenomes</taxon>
    </lineage>
</organism>
<dbReference type="EMBL" id="LAZR01003265">
    <property type="protein sequence ID" value="KKN20179.1"/>
    <property type="molecule type" value="Genomic_DNA"/>
</dbReference>
<protein>
    <submittedName>
        <fullName evidence="1">Uncharacterized protein</fullName>
    </submittedName>
</protein>